<dbReference type="GO" id="GO:0003677">
    <property type="term" value="F:DNA binding"/>
    <property type="evidence" value="ECO:0007669"/>
    <property type="project" value="InterPro"/>
</dbReference>
<dbReference type="PANTHER" id="PTHR13779">
    <property type="entry name" value="WERNER HELICASE-INTERACTING PROTEIN 1 FAMILY MEMBER"/>
    <property type="match status" value="1"/>
</dbReference>
<gene>
    <name evidence="5" type="ORF">ESOMN_v1c04130</name>
</gene>
<keyword evidence="3" id="KW-0067">ATP-binding</keyword>
<dbReference type="SMART" id="SM00382">
    <property type="entry name" value="AAA"/>
    <property type="match status" value="1"/>
</dbReference>
<dbReference type="Gene3D" id="1.20.272.10">
    <property type="match status" value="1"/>
</dbReference>
<evidence type="ECO:0000256" key="2">
    <source>
        <dbReference type="ARBA" id="ARBA00022741"/>
    </source>
</evidence>
<dbReference type="GO" id="GO:0016887">
    <property type="term" value="F:ATP hydrolysis activity"/>
    <property type="evidence" value="ECO:0007669"/>
    <property type="project" value="InterPro"/>
</dbReference>
<evidence type="ECO:0000313" key="6">
    <source>
        <dbReference type="Proteomes" id="UP000232230"/>
    </source>
</evidence>
<dbReference type="Proteomes" id="UP000232230">
    <property type="component" value="Chromosome"/>
</dbReference>
<dbReference type="InterPro" id="IPR003593">
    <property type="entry name" value="AAA+_ATPase"/>
</dbReference>
<comment type="similarity">
    <text evidence="1">Belongs to the AAA ATPase family. RarA/MGS1/WRNIP1 subfamily.</text>
</comment>
<dbReference type="AlphaFoldDB" id="A0A2K8NY88"/>
<dbReference type="SUPFAM" id="SSF48019">
    <property type="entry name" value="post-AAA+ oligomerization domain-like"/>
    <property type="match status" value="1"/>
</dbReference>
<evidence type="ECO:0000313" key="5">
    <source>
        <dbReference type="EMBL" id="ATZ18795.1"/>
    </source>
</evidence>
<evidence type="ECO:0000256" key="3">
    <source>
        <dbReference type="ARBA" id="ARBA00022840"/>
    </source>
</evidence>
<dbReference type="Gene3D" id="3.40.50.300">
    <property type="entry name" value="P-loop containing nucleotide triphosphate hydrolases"/>
    <property type="match status" value="1"/>
</dbReference>
<dbReference type="SUPFAM" id="SSF52540">
    <property type="entry name" value="P-loop containing nucleoside triphosphate hydrolases"/>
    <property type="match status" value="1"/>
</dbReference>
<dbReference type="InterPro" id="IPR021886">
    <property type="entry name" value="MgsA_C"/>
</dbReference>
<dbReference type="InterPro" id="IPR032423">
    <property type="entry name" value="AAA_assoc_2"/>
</dbReference>
<dbReference type="KEGG" id="esx:ESOMN_v1c04130"/>
<dbReference type="InterPro" id="IPR051314">
    <property type="entry name" value="AAA_ATPase_RarA/MGS1/WRNIP1"/>
</dbReference>
<dbReference type="CDD" id="cd18139">
    <property type="entry name" value="HLD_clamp_RarA"/>
    <property type="match status" value="1"/>
</dbReference>
<reference evidence="5 6" key="1">
    <citation type="submission" date="2017-11" db="EMBL/GenBank/DDBJ databases">
        <title>Genome sequence of Entomoplasma somnilux PYAN-1 (ATCC 49194).</title>
        <authorList>
            <person name="Lo W.-S."/>
            <person name="Gasparich G.E."/>
            <person name="Kuo C.-H."/>
        </authorList>
    </citation>
    <scope>NUCLEOTIDE SEQUENCE [LARGE SCALE GENOMIC DNA]</scope>
    <source>
        <strain evidence="5 6">PYAN-1</strain>
    </source>
</reference>
<dbReference type="GO" id="GO:0008047">
    <property type="term" value="F:enzyme activator activity"/>
    <property type="evidence" value="ECO:0007669"/>
    <property type="project" value="TreeGrafter"/>
</dbReference>
<dbReference type="Pfam" id="PF16193">
    <property type="entry name" value="AAA_assoc_2"/>
    <property type="match status" value="1"/>
</dbReference>
<dbReference type="Gene3D" id="1.10.3710.10">
    <property type="entry name" value="DNA polymerase III clamp loader subunits, C-terminal domain"/>
    <property type="match status" value="1"/>
</dbReference>
<name>A0A2K8NY88_9MOLU</name>
<dbReference type="GO" id="GO:0005524">
    <property type="term" value="F:ATP binding"/>
    <property type="evidence" value="ECO:0007669"/>
    <property type="project" value="UniProtKB-KW"/>
</dbReference>
<dbReference type="InterPro" id="IPR008921">
    <property type="entry name" value="DNA_pol3_clamp-load_cplx_C"/>
</dbReference>
<keyword evidence="6" id="KW-1185">Reference proteome</keyword>
<dbReference type="InterPro" id="IPR027417">
    <property type="entry name" value="P-loop_NTPase"/>
</dbReference>
<organism evidence="5 6">
    <name type="scientific">Williamsoniiplasma somnilux</name>
    <dbReference type="NCBI Taxonomy" id="215578"/>
    <lineage>
        <taxon>Bacteria</taxon>
        <taxon>Bacillati</taxon>
        <taxon>Mycoplasmatota</taxon>
        <taxon>Mollicutes</taxon>
        <taxon>Entomoplasmatales</taxon>
        <taxon>Williamsoniiplasma</taxon>
    </lineage>
</organism>
<feature type="domain" description="AAA+ ATPase" evidence="4">
    <location>
        <begin position="39"/>
        <end position="150"/>
    </location>
</feature>
<dbReference type="CDD" id="cd00009">
    <property type="entry name" value="AAA"/>
    <property type="match status" value="1"/>
</dbReference>
<dbReference type="Gene3D" id="1.10.8.60">
    <property type="match status" value="1"/>
</dbReference>
<dbReference type="Pfam" id="PF12002">
    <property type="entry name" value="MgsA_C"/>
    <property type="match status" value="1"/>
</dbReference>
<proteinExistence type="inferred from homology"/>
<keyword evidence="2" id="KW-0547">Nucleotide-binding</keyword>
<dbReference type="RefSeq" id="WP_024863318.1">
    <property type="nucleotide sequence ID" value="NZ_CP024965.1"/>
</dbReference>
<dbReference type="InterPro" id="IPR003959">
    <property type="entry name" value="ATPase_AAA_core"/>
</dbReference>
<sequence>MNKKPLAFILRPISTRNIVGQSKINSSNGLIQKMIKNNFLTSLIFFGPPGTGKTSFAIALANDLNVKYEIFNASYDKKEKLDKIINLAKNENNFILIIDEIHRMNKDKQDLLLEHMEAGNLTIFSTTTENPFFVINPAVRSRSTIVKLESITNQEMFEYFDKLLSDKIINLKISNEALNYLIEIAGGDLRSAINNLELFINLYADEYIDLDLVLKVMPLAKTRSGGYGDDFHDLKSALQKSIRGSDINASLYYFSRLVQIGDFETLMRRMVIMAYEDIGLANPNIPIHVLKACESFRIIGMPEGIIPLGLAIVEMALSEKSNSAYLAVNKAMSDVEAGIILDVPNHLKDTHYKSAAKLGYGKNYKYPHDFKNDWVDQQYLPNEIKNVQYYKPKISSAYEKKVIELYERMKGKKIIW</sequence>
<evidence type="ECO:0000259" key="4">
    <source>
        <dbReference type="SMART" id="SM00382"/>
    </source>
</evidence>
<dbReference type="EMBL" id="CP024965">
    <property type="protein sequence ID" value="ATZ18795.1"/>
    <property type="molecule type" value="Genomic_DNA"/>
</dbReference>
<accession>A0A2K8NY88</accession>
<dbReference type="PANTHER" id="PTHR13779:SF7">
    <property type="entry name" value="ATPASE WRNIP1"/>
    <property type="match status" value="1"/>
</dbReference>
<protein>
    <submittedName>
        <fullName evidence="5">Recombination factor protein RarA</fullName>
    </submittedName>
</protein>
<evidence type="ECO:0000256" key="1">
    <source>
        <dbReference type="ARBA" id="ARBA00008959"/>
    </source>
</evidence>
<dbReference type="FunFam" id="1.10.3710.10:FF:000003">
    <property type="entry name" value="ATPase, AAA family protein"/>
    <property type="match status" value="1"/>
</dbReference>
<dbReference type="GO" id="GO:0000731">
    <property type="term" value="P:DNA synthesis involved in DNA repair"/>
    <property type="evidence" value="ECO:0007669"/>
    <property type="project" value="TreeGrafter"/>
</dbReference>
<dbReference type="GO" id="GO:0006261">
    <property type="term" value="P:DNA-templated DNA replication"/>
    <property type="evidence" value="ECO:0007669"/>
    <property type="project" value="TreeGrafter"/>
</dbReference>
<dbReference type="Pfam" id="PF00004">
    <property type="entry name" value="AAA"/>
    <property type="match status" value="1"/>
</dbReference>
<dbReference type="GO" id="GO:0017116">
    <property type="term" value="F:single-stranded DNA helicase activity"/>
    <property type="evidence" value="ECO:0007669"/>
    <property type="project" value="TreeGrafter"/>
</dbReference>